<evidence type="ECO:0000313" key="2">
    <source>
        <dbReference type="Proteomes" id="UP000637774"/>
    </source>
</evidence>
<comment type="caution">
    <text evidence="1">The sequence shown here is derived from an EMBL/GenBank/DDBJ whole genome shotgun (WGS) entry which is preliminary data.</text>
</comment>
<proteinExistence type="predicted"/>
<name>A0ABQ2A8F3_9BACT</name>
<protein>
    <recommendedName>
        <fullName evidence="3">DUF4476 domain-containing protein</fullName>
    </recommendedName>
</protein>
<dbReference type="Proteomes" id="UP000637774">
    <property type="component" value="Unassembled WGS sequence"/>
</dbReference>
<keyword evidence="2" id="KW-1185">Reference proteome</keyword>
<reference evidence="2" key="1">
    <citation type="journal article" date="2019" name="Int. J. Syst. Evol. Microbiol.">
        <title>The Global Catalogue of Microorganisms (GCM) 10K type strain sequencing project: providing services to taxonomists for standard genome sequencing and annotation.</title>
        <authorList>
            <consortium name="The Broad Institute Genomics Platform"/>
            <consortium name="The Broad Institute Genome Sequencing Center for Infectious Disease"/>
            <person name="Wu L."/>
            <person name="Ma J."/>
        </authorList>
    </citation>
    <scope>NUCLEOTIDE SEQUENCE [LARGE SCALE GENOMIC DNA]</scope>
    <source>
        <strain evidence="2">CGMCC 1.14966</strain>
    </source>
</reference>
<organism evidence="1 2">
    <name type="scientific">Hymenobacter frigidus</name>
    <dbReference type="NCBI Taxonomy" id="1524095"/>
    <lineage>
        <taxon>Bacteria</taxon>
        <taxon>Pseudomonadati</taxon>
        <taxon>Bacteroidota</taxon>
        <taxon>Cytophagia</taxon>
        <taxon>Cytophagales</taxon>
        <taxon>Hymenobacteraceae</taxon>
        <taxon>Hymenobacter</taxon>
    </lineage>
</organism>
<dbReference type="EMBL" id="BMGY01000029">
    <property type="protein sequence ID" value="GGH88103.1"/>
    <property type="molecule type" value="Genomic_DNA"/>
</dbReference>
<sequence>MKYLGLGLLILLGHAQSHGQGRRAKFLEPAAHGKYQPGWYTLLDGTRHAGRLRLWQTLTRNAVQVDQGKADPINLAPEALRHFTMGTDSFTVAREVAVAGQPTTMPFGEADVYRVVLKGKFQVLEHDRLVPGQYGPGQYGAGQYGGTGQYGAGHYRTWVLRPTKEADLVMMPTNNQEFAQHAAAFFVDYPLLAQHIRAGLVGPADFKRIVYSYVFRKEIDQVTYEEAATLFR</sequence>
<accession>A0ABQ2A8F3</accession>
<dbReference type="RefSeq" id="WP_188562771.1">
    <property type="nucleotide sequence ID" value="NZ_BMGY01000029.1"/>
</dbReference>
<evidence type="ECO:0008006" key="3">
    <source>
        <dbReference type="Google" id="ProtNLM"/>
    </source>
</evidence>
<evidence type="ECO:0000313" key="1">
    <source>
        <dbReference type="EMBL" id="GGH88103.1"/>
    </source>
</evidence>
<gene>
    <name evidence="1" type="ORF">GCM10011495_28590</name>
</gene>